<accession>A0A1E5CC76</accession>
<gene>
    <name evidence="10" type="ORF">A1OK_19430</name>
</gene>
<evidence type="ECO:0000256" key="2">
    <source>
        <dbReference type="ARBA" id="ARBA00022801"/>
    </source>
</evidence>
<dbReference type="PROSITE" id="PS51192">
    <property type="entry name" value="HELICASE_ATP_BIND_1"/>
    <property type="match status" value="1"/>
</dbReference>
<dbReference type="InterPro" id="IPR027417">
    <property type="entry name" value="P-loop_NTPase"/>
</dbReference>
<comment type="similarity">
    <text evidence="5 6">Belongs to the DEAD box helicase family.</text>
</comment>
<dbReference type="PANTHER" id="PTHR47959">
    <property type="entry name" value="ATP-DEPENDENT RNA HELICASE RHLE-RELATED"/>
    <property type="match status" value="1"/>
</dbReference>
<dbReference type="AlphaFoldDB" id="A0A1E5CC76"/>
<organism evidence="10 11">
    <name type="scientific">Enterovibrio norvegicus FF-454</name>
    <dbReference type="NCBI Taxonomy" id="1185651"/>
    <lineage>
        <taxon>Bacteria</taxon>
        <taxon>Pseudomonadati</taxon>
        <taxon>Pseudomonadota</taxon>
        <taxon>Gammaproteobacteria</taxon>
        <taxon>Vibrionales</taxon>
        <taxon>Vibrionaceae</taxon>
        <taxon>Enterovibrio</taxon>
    </lineage>
</organism>
<dbReference type="Pfam" id="PF00271">
    <property type="entry name" value="Helicase_C"/>
    <property type="match status" value="1"/>
</dbReference>
<dbReference type="InterPro" id="IPR000629">
    <property type="entry name" value="RNA-helicase_DEAD-box_CS"/>
</dbReference>
<dbReference type="CDD" id="cd18787">
    <property type="entry name" value="SF2_C_DEAD"/>
    <property type="match status" value="1"/>
</dbReference>
<feature type="domain" description="Helicase C-terminal" evidence="9">
    <location>
        <begin position="224"/>
        <end position="377"/>
    </location>
</feature>
<dbReference type="Proteomes" id="UP000095039">
    <property type="component" value="Unassembled WGS sequence"/>
</dbReference>
<reference evidence="10 11" key="1">
    <citation type="journal article" date="2012" name="Science">
        <title>Ecological populations of bacteria act as socially cohesive units of antibiotic production and resistance.</title>
        <authorList>
            <person name="Cordero O.X."/>
            <person name="Wildschutte H."/>
            <person name="Kirkup B."/>
            <person name="Proehl S."/>
            <person name="Ngo L."/>
            <person name="Hussain F."/>
            <person name="Le Roux F."/>
            <person name="Mincer T."/>
            <person name="Polz M.F."/>
        </authorList>
    </citation>
    <scope>NUCLEOTIDE SEQUENCE [LARGE SCALE GENOMIC DNA]</scope>
    <source>
        <strain evidence="10 11">FF-454</strain>
    </source>
</reference>
<name>A0A1E5CC76_9GAMM</name>
<dbReference type="GO" id="GO:0003676">
    <property type="term" value="F:nucleic acid binding"/>
    <property type="evidence" value="ECO:0007669"/>
    <property type="project" value="InterPro"/>
</dbReference>
<protein>
    <submittedName>
        <fullName evidence="10">DEAD/DEAH box helicase</fullName>
    </submittedName>
</protein>
<evidence type="ECO:0000259" key="9">
    <source>
        <dbReference type="PROSITE" id="PS51194"/>
    </source>
</evidence>
<dbReference type="Pfam" id="PF00270">
    <property type="entry name" value="DEAD"/>
    <property type="match status" value="1"/>
</dbReference>
<feature type="region of interest" description="Disordered" evidence="7">
    <location>
        <begin position="372"/>
        <end position="417"/>
    </location>
</feature>
<dbReference type="SMART" id="SM00490">
    <property type="entry name" value="HELICc"/>
    <property type="match status" value="1"/>
</dbReference>
<evidence type="ECO:0000256" key="1">
    <source>
        <dbReference type="ARBA" id="ARBA00022741"/>
    </source>
</evidence>
<dbReference type="RefSeq" id="WP_016958450.1">
    <property type="nucleotide sequence ID" value="NZ_AJWN02000032.1"/>
</dbReference>
<dbReference type="InterPro" id="IPR011545">
    <property type="entry name" value="DEAD/DEAH_box_helicase_dom"/>
</dbReference>
<comment type="caution">
    <text evidence="10">The sequence shown here is derived from an EMBL/GenBank/DDBJ whole genome shotgun (WGS) entry which is preliminary data.</text>
</comment>
<dbReference type="GO" id="GO:0005829">
    <property type="term" value="C:cytosol"/>
    <property type="evidence" value="ECO:0007669"/>
    <property type="project" value="TreeGrafter"/>
</dbReference>
<evidence type="ECO:0000313" key="10">
    <source>
        <dbReference type="EMBL" id="OEE62762.1"/>
    </source>
</evidence>
<dbReference type="CDD" id="cd00268">
    <property type="entry name" value="DEADc"/>
    <property type="match status" value="1"/>
</dbReference>
<keyword evidence="2 6" id="KW-0378">Hydrolase</keyword>
<dbReference type="PROSITE" id="PS51194">
    <property type="entry name" value="HELICASE_CTER"/>
    <property type="match status" value="1"/>
</dbReference>
<dbReference type="PANTHER" id="PTHR47959:SF2">
    <property type="entry name" value="ATP-DEPENDENT RNA HELICASE DEAD BOX FAMILY"/>
    <property type="match status" value="1"/>
</dbReference>
<evidence type="ECO:0000256" key="6">
    <source>
        <dbReference type="RuleBase" id="RU000492"/>
    </source>
</evidence>
<dbReference type="GO" id="GO:0003724">
    <property type="term" value="F:RNA helicase activity"/>
    <property type="evidence" value="ECO:0007669"/>
    <property type="project" value="TreeGrafter"/>
</dbReference>
<evidence type="ECO:0000256" key="4">
    <source>
        <dbReference type="ARBA" id="ARBA00022840"/>
    </source>
</evidence>
<proteinExistence type="inferred from homology"/>
<feature type="compositionally biased region" description="Basic residues" evidence="7">
    <location>
        <begin position="386"/>
        <end position="407"/>
    </location>
</feature>
<evidence type="ECO:0000256" key="3">
    <source>
        <dbReference type="ARBA" id="ARBA00022806"/>
    </source>
</evidence>
<evidence type="ECO:0000256" key="7">
    <source>
        <dbReference type="SAM" id="MobiDB-lite"/>
    </source>
</evidence>
<evidence type="ECO:0000313" key="11">
    <source>
        <dbReference type="Proteomes" id="UP000095039"/>
    </source>
</evidence>
<dbReference type="PROSITE" id="PS00039">
    <property type="entry name" value="DEAD_ATP_HELICASE"/>
    <property type="match status" value="1"/>
</dbReference>
<sequence>MTFTALNLTPAVLNALPSRLSSPTRIQTQAIPAALAGNDLLAMAQTGSGKTLAFGLPLLQRVEKDNGGIQGVVLVPTRELAAQVSTALQEIASPMGINIVMLCGGVAPALQIAELENAPQLLVATPGRLLDFLNQNIVSLKGVNQLVLDEADRLLEMGFWPDVQRLIASMPAKRQTLLFSATLPAELESAALALLFKPVRIEAHEKNSVVEDIEERLYLVNKGSKAQALIALLKQHGWQQVLVFVSERNAADALAKKLAKAGVSVAALHGDKDQAARESTLAEFKAGNINVLVSTDLLSRGIHIDALPVVINADLPPNAPVYVHRVGRTARAGENGLALSLVCHGEQEALNAIRTLTGRALALVELDGFPVTDKPSDGVSSEERKRAPRDKKANRRSNTKRSIKQFKPKANQEKPSR</sequence>
<keyword evidence="1 6" id="KW-0547">Nucleotide-binding</keyword>
<dbReference type="InterPro" id="IPR001650">
    <property type="entry name" value="Helicase_C-like"/>
</dbReference>
<dbReference type="InterPro" id="IPR014001">
    <property type="entry name" value="Helicase_ATP-bd"/>
</dbReference>
<dbReference type="GO" id="GO:0016787">
    <property type="term" value="F:hydrolase activity"/>
    <property type="evidence" value="ECO:0007669"/>
    <property type="project" value="UniProtKB-KW"/>
</dbReference>
<feature type="domain" description="Helicase ATP-binding" evidence="8">
    <location>
        <begin position="31"/>
        <end position="201"/>
    </location>
</feature>
<dbReference type="SUPFAM" id="SSF52540">
    <property type="entry name" value="P-loop containing nucleoside triphosphate hydrolases"/>
    <property type="match status" value="1"/>
</dbReference>
<evidence type="ECO:0000256" key="5">
    <source>
        <dbReference type="ARBA" id="ARBA00038437"/>
    </source>
</evidence>
<evidence type="ECO:0000259" key="8">
    <source>
        <dbReference type="PROSITE" id="PS51192"/>
    </source>
</evidence>
<keyword evidence="11" id="KW-1185">Reference proteome</keyword>
<dbReference type="SMART" id="SM00487">
    <property type="entry name" value="DEXDc"/>
    <property type="match status" value="1"/>
</dbReference>
<dbReference type="InterPro" id="IPR050079">
    <property type="entry name" value="DEAD_box_RNA_helicase"/>
</dbReference>
<keyword evidence="4 6" id="KW-0067">ATP-binding</keyword>
<keyword evidence="3 6" id="KW-0347">Helicase</keyword>
<dbReference type="Gene3D" id="3.40.50.300">
    <property type="entry name" value="P-loop containing nucleotide triphosphate hydrolases"/>
    <property type="match status" value="2"/>
</dbReference>
<dbReference type="EMBL" id="AJWN02000032">
    <property type="protein sequence ID" value="OEE62762.1"/>
    <property type="molecule type" value="Genomic_DNA"/>
</dbReference>
<dbReference type="InterPro" id="IPR044742">
    <property type="entry name" value="DEAD/DEAH_RhlB"/>
</dbReference>
<dbReference type="GO" id="GO:0005524">
    <property type="term" value="F:ATP binding"/>
    <property type="evidence" value="ECO:0007669"/>
    <property type="project" value="UniProtKB-KW"/>
</dbReference>